<dbReference type="Gene3D" id="2.30.29.30">
    <property type="entry name" value="Pleckstrin-homology domain (PH domain)/Phosphotyrosine-binding domain (PTB)"/>
    <property type="match status" value="1"/>
</dbReference>
<comment type="caution">
    <text evidence="2">The sequence shown here is derived from an EMBL/GenBank/DDBJ whole genome shotgun (WGS) entry which is preliminary data.</text>
</comment>
<feature type="domain" description="PP4R3 EVH1-like" evidence="1">
    <location>
        <begin position="243"/>
        <end position="291"/>
    </location>
</feature>
<dbReference type="InterPro" id="IPR051137">
    <property type="entry name" value="PP4R3-like"/>
</dbReference>
<evidence type="ECO:0000259" key="1">
    <source>
        <dbReference type="Pfam" id="PF22972"/>
    </source>
</evidence>
<keyword evidence="3" id="KW-1185">Reference proteome</keyword>
<evidence type="ECO:0000313" key="3">
    <source>
        <dbReference type="Proteomes" id="UP000664859"/>
    </source>
</evidence>
<organism evidence="2 3">
    <name type="scientific">Tribonema minus</name>
    <dbReference type="NCBI Taxonomy" id="303371"/>
    <lineage>
        <taxon>Eukaryota</taxon>
        <taxon>Sar</taxon>
        <taxon>Stramenopiles</taxon>
        <taxon>Ochrophyta</taxon>
        <taxon>PX clade</taxon>
        <taxon>Xanthophyceae</taxon>
        <taxon>Tribonematales</taxon>
        <taxon>Tribonemataceae</taxon>
        <taxon>Tribonema</taxon>
    </lineage>
</organism>
<dbReference type="InterPro" id="IPR055236">
    <property type="entry name" value="EVH1_PP4R3"/>
</dbReference>
<dbReference type="GO" id="GO:0005654">
    <property type="term" value="C:nucleoplasm"/>
    <property type="evidence" value="ECO:0007669"/>
    <property type="project" value="TreeGrafter"/>
</dbReference>
<dbReference type="PANTHER" id="PTHR23318">
    <property type="entry name" value="ATP SYNTHASE GAMMA-RELATED"/>
    <property type="match status" value="1"/>
</dbReference>
<name>A0A836CM72_9STRA</name>
<dbReference type="EMBL" id="JAFCMP010000015">
    <property type="protein sequence ID" value="KAG5191710.1"/>
    <property type="molecule type" value="Genomic_DNA"/>
</dbReference>
<dbReference type="OrthoDB" id="198166at2759"/>
<dbReference type="GO" id="GO:0030289">
    <property type="term" value="C:protein phosphatase 4 complex"/>
    <property type="evidence" value="ECO:0007669"/>
    <property type="project" value="TreeGrafter"/>
</dbReference>
<reference evidence="2" key="1">
    <citation type="submission" date="2021-02" db="EMBL/GenBank/DDBJ databases">
        <title>First Annotated Genome of the Yellow-green Alga Tribonema minus.</title>
        <authorList>
            <person name="Mahan K.M."/>
        </authorList>
    </citation>
    <scope>NUCLEOTIDE SEQUENCE</scope>
    <source>
        <strain evidence="2">UTEX B ZZ1240</strain>
    </source>
</reference>
<protein>
    <recommendedName>
        <fullName evidence="1">PP4R3 EVH1-like domain-containing protein</fullName>
    </recommendedName>
</protein>
<sequence>MTMVLSIVASAFQLEAMWLEQLSRGATLAEGAENFGAELEQLALGPGGRLRRTGLLAAPDGAAANAAAIVKREPAAGSGHDVAGAAGPHLAGGASEMGVQNGDESAATAATAGSAGGAAATAAGAAAAGGVAAAACADGWRVKLYQLNSDGQWDAKGTGYISCKYIHAVEATALCVVSEVDGCQLLQLVGARSPGTFSGAFRALAGGAHISASKNDFTLPVPVPGSPPCAAGRGAFSAAFRASKVSDSDVYRRQGDNIITWCEPVGLDLALSFQENQGCMEIWSQITDVQGRKNSARQAAELRCPVEEETWLRSSAASPRIAPRFFL</sequence>
<dbReference type="InterPro" id="IPR011993">
    <property type="entry name" value="PH-like_dom_sf"/>
</dbReference>
<proteinExistence type="predicted"/>
<accession>A0A836CM72</accession>
<dbReference type="PANTHER" id="PTHR23318:SF0">
    <property type="entry name" value="SERINE_THREONINE-PROTEIN PHOSPHATASE 4 REGULATORY SUBUNIT 3"/>
    <property type="match status" value="1"/>
</dbReference>
<dbReference type="Pfam" id="PF22972">
    <property type="entry name" value="EVH1_PP4R3"/>
    <property type="match status" value="1"/>
</dbReference>
<dbReference type="Proteomes" id="UP000664859">
    <property type="component" value="Unassembled WGS sequence"/>
</dbReference>
<dbReference type="GO" id="GO:0072542">
    <property type="term" value="F:protein phosphatase activator activity"/>
    <property type="evidence" value="ECO:0007669"/>
    <property type="project" value="TreeGrafter"/>
</dbReference>
<evidence type="ECO:0000313" key="2">
    <source>
        <dbReference type="EMBL" id="KAG5191710.1"/>
    </source>
</evidence>
<dbReference type="AlphaFoldDB" id="A0A836CM72"/>
<gene>
    <name evidence="2" type="ORF">JKP88DRAFT_352181</name>
</gene>